<dbReference type="InterPro" id="IPR036291">
    <property type="entry name" value="NAD(P)-bd_dom_sf"/>
</dbReference>
<dbReference type="SMART" id="SM01294">
    <property type="entry name" value="PKS_PP_betabranch"/>
    <property type="match status" value="1"/>
</dbReference>
<dbReference type="Pfam" id="PF00107">
    <property type="entry name" value="ADH_zinc_N"/>
    <property type="match status" value="1"/>
</dbReference>
<dbReference type="InterPro" id="IPR049552">
    <property type="entry name" value="PKS_DH_N"/>
</dbReference>
<dbReference type="Pfam" id="PF08240">
    <property type="entry name" value="ADH_N"/>
    <property type="match status" value="1"/>
</dbReference>
<reference evidence="11 12" key="1">
    <citation type="submission" date="2016-06" db="EMBL/GenBank/DDBJ databases">
        <title>Gene turnover analysis identifies the evolutionary adaptation of the extremophile Acidithiobacillus caldus.</title>
        <authorList>
            <person name="Zhang X."/>
        </authorList>
    </citation>
    <scope>NUCLEOTIDE SEQUENCE [LARGE SCALE GENOMIC DNA]</scope>
    <source>
        <strain evidence="11 12">DX</strain>
    </source>
</reference>
<dbReference type="SUPFAM" id="SSF50129">
    <property type="entry name" value="GroES-like"/>
    <property type="match status" value="1"/>
</dbReference>
<dbReference type="Gene3D" id="3.40.366.10">
    <property type="entry name" value="Malonyl-Coenzyme A Acyl Carrier Protein, domain 2"/>
    <property type="match status" value="1"/>
</dbReference>
<dbReference type="GO" id="GO:0006633">
    <property type="term" value="P:fatty acid biosynthetic process"/>
    <property type="evidence" value="ECO:0007669"/>
    <property type="project" value="InterPro"/>
</dbReference>
<dbReference type="GO" id="GO:0004312">
    <property type="term" value="F:fatty acid synthase activity"/>
    <property type="evidence" value="ECO:0007669"/>
    <property type="project" value="TreeGrafter"/>
</dbReference>
<dbReference type="InterPro" id="IPR020841">
    <property type="entry name" value="PKS_Beta-ketoAc_synthase_dom"/>
</dbReference>
<dbReference type="InterPro" id="IPR009081">
    <property type="entry name" value="PP-bd_ACP"/>
</dbReference>
<dbReference type="Gene3D" id="3.90.180.10">
    <property type="entry name" value="Medium-chain alcohol dehydrogenases, catalytic domain"/>
    <property type="match status" value="1"/>
</dbReference>
<comment type="caution">
    <text evidence="11">The sequence shown here is derived from an EMBL/GenBank/DDBJ whole genome shotgun (WGS) entry which is preliminary data.</text>
</comment>
<dbReference type="Pfam" id="PF00550">
    <property type="entry name" value="PP-binding"/>
    <property type="match status" value="1"/>
</dbReference>
<dbReference type="Gene3D" id="3.10.129.110">
    <property type="entry name" value="Polyketide synthase dehydratase"/>
    <property type="match status" value="1"/>
</dbReference>
<keyword evidence="1" id="KW-0596">Phosphopantetheine</keyword>
<evidence type="ECO:0000313" key="11">
    <source>
        <dbReference type="EMBL" id="OFC35391.1"/>
    </source>
</evidence>
<dbReference type="SMART" id="SM00822">
    <property type="entry name" value="PKS_KR"/>
    <property type="match status" value="1"/>
</dbReference>
<keyword evidence="4" id="KW-0521">NADP</keyword>
<proteinExistence type="predicted"/>
<dbReference type="SMART" id="SM00825">
    <property type="entry name" value="PKS_KS"/>
    <property type="match status" value="1"/>
</dbReference>
<dbReference type="Pfam" id="PF08659">
    <property type="entry name" value="KR"/>
    <property type="match status" value="1"/>
</dbReference>
<keyword evidence="3" id="KW-0808">Transferase</keyword>
<evidence type="ECO:0000259" key="9">
    <source>
        <dbReference type="PROSITE" id="PS52004"/>
    </source>
</evidence>
<dbReference type="PANTHER" id="PTHR43775:SF37">
    <property type="entry name" value="SI:DKEY-61P9.11"/>
    <property type="match status" value="1"/>
</dbReference>
<dbReference type="InterPro" id="IPR014043">
    <property type="entry name" value="Acyl_transferase_dom"/>
</dbReference>
<dbReference type="SMART" id="SM00829">
    <property type="entry name" value="PKS_ER"/>
    <property type="match status" value="1"/>
</dbReference>
<dbReference type="Pfam" id="PF21089">
    <property type="entry name" value="PKS_DH_N"/>
    <property type="match status" value="1"/>
</dbReference>
<dbReference type="PROSITE" id="PS52019">
    <property type="entry name" value="PKS_MFAS_DH"/>
    <property type="match status" value="1"/>
</dbReference>
<dbReference type="InterPro" id="IPR016036">
    <property type="entry name" value="Malonyl_transacylase_ACP-bd"/>
</dbReference>
<dbReference type="InterPro" id="IPR013968">
    <property type="entry name" value="PKS_KR"/>
</dbReference>
<dbReference type="InterPro" id="IPR018201">
    <property type="entry name" value="Ketoacyl_synth_AS"/>
</dbReference>
<evidence type="ECO:0000256" key="7">
    <source>
        <dbReference type="PROSITE-ProRule" id="PRU01363"/>
    </source>
</evidence>
<dbReference type="InterPro" id="IPR057326">
    <property type="entry name" value="KR_dom"/>
</dbReference>
<dbReference type="InterPro" id="IPR014031">
    <property type="entry name" value="Ketoacyl_synth_C"/>
</dbReference>
<dbReference type="InterPro" id="IPR020843">
    <property type="entry name" value="ER"/>
</dbReference>
<feature type="active site" description="Proton acceptor; for dehydratase activity" evidence="7">
    <location>
        <position position="931"/>
    </location>
</feature>
<dbReference type="InterPro" id="IPR020807">
    <property type="entry name" value="PKS_DH"/>
</dbReference>
<dbReference type="Gene3D" id="3.40.47.10">
    <property type="match status" value="1"/>
</dbReference>
<dbReference type="InterPro" id="IPR016039">
    <property type="entry name" value="Thiolase-like"/>
</dbReference>
<gene>
    <name evidence="11" type="ORF">BAE27_07370</name>
</gene>
<evidence type="ECO:0000256" key="1">
    <source>
        <dbReference type="ARBA" id="ARBA00022450"/>
    </source>
</evidence>
<dbReference type="SMART" id="SM00827">
    <property type="entry name" value="PKS_AT"/>
    <property type="match status" value="1"/>
</dbReference>
<dbReference type="EMBL" id="LZYE01000197">
    <property type="protein sequence ID" value="OFC35391.1"/>
    <property type="molecule type" value="Genomic_DNA"/>
</dbReference>
<evidence type="ECO:0000313" key="12">
    <source>
        <dbReference type="Proteomes" id="UP000175616"/>
    </source>
</evidence>
<evidence type="ECO:0000256" key="5">
    <source>
        <dbReference type="ARBA" id="ARBA00023268"/>
    </source>
</evidence>
<evidence type="ECO:0000256" key="4">
    <source>
        <dbReference type="ARBA" id="ARBA00022857"/>
    </source>
</evidence>
<dbReference type="Proteomes" id="UP000175616">
    <property type="component" value="Unassembled WGS sequence"/>
</dbReference>
<dbReference type="Pfam" id="PF00698">
    <property type="entry name" value="Acyl_transf_1"/>
    <property type="match status" value="1"/>
</dbReference>
<keyword evidence="2" id="KW-0597">Phosphoprotein</keyword>
<dbReference type="InterPro" id="IPR013154">
    <property type="entry name" value="ADH-like_N"/>
</dbReference>
<dbReference type="PROSITE" id="PS50075">
    <property type="entry name" value="CARRIER"/>
    <property type="match status" value="1"/>
</dbReference>
<dbReference type="GO" id="GO:0004315">
    <property type="term" value="F:3-oxoacyl-[acyl-carrier-protein] synthase activity"/>
    <property type="evidence" value="ECO:0007669"/>
    <property type="project" value="InterPro"/>
</dbReference>
<evidence type="ECO:0000259" key="8">
    <source>
        <dbReference type="PROSITE" id="PS50075"/>
    </source>
</evidence>
<dbReference type="InterPro" id="IPR032821">
    <property type="entry name" value="PKS_assoc"/>
</dbReference>
<dbReference type="SUPFAM" id="SSF53901">
    <property type="entry name" value="Thiolase-like"/>
    <property type="match status" value="1"/>
</dbReference>
<dbReference type="SUPFAM" id="SSF47336">
    <property type="entry name" value="ACP-like"/>
    <property type="match status" value="1"/>
</dbReference>
<feature type="region of interest" description="N-terminal hotdog fold" evidence="7">
    <location>
        <begin position="902"/>
        <end position="1019"/>
    </location>
</feature>
<dbReference type="PANTHER" id="PTHR43775">
    <property type="entry name" value="FATTY ACID SYNTHASE"/>
    <property type="match status" value="1"/>
</dbReference>
<dbReference type="InterPro" id="IPR049900">
    <property type="entry name" value="PKS_mFAS_DH"/>
</dbReference>
<feature type="region of interest" description="C-terminal hotdog fold" evidence="7">
    <location>
        <begin position="1030"/>
        <end position="1173"/>
    </location>
</feature>
<dbReference type="SMART" id="SM00826">
    <property type="entry name" value="PKS_DH"/>
    <property type="match status" value="1"/>
</dbReference>
<dbReference type="InterPro" id="IPR049551">
    <property type="entry name" value="PKS_DH_C"/>
</dbReference>
<sequence length="2379" mass="260727">MPRLPSIAIIGYATRLPKTSDPHFWEDLRQGKNLLSQVEPDRWAQSAFWHPRRGHPGTSVTFAAGSLGDVAGFDAGFFRISPREAVAMDPQQRLLLEMSWEALERAGLRPRRLRGSNTGVFVGLASTDYAYRNADDFAAIGPNSATGATASIAANRISFVYDWRGPSFVVDTACSSGMVAFHLACMALARGDCDLALAGAINLHLHPYGFLIFSKASMLSPQGLSRPFAAGADGYVRSEGGGVFVLKPLDRARRDGDRILAVVVATGMNTDGNKSGITVPRAETQAALLEKVYAQAGLAPEDLHYLEAHGTGTAVGDPIELEAIGLAIARHRRQALPVGSVKSNLGHLETASAVPGLLKAIHCLREREIPPSIGAEEINPKLPLDRYPLDIVRERRPLPQDGVLHIGVNSFGFGGANAHALLQSPPRWRRRQRVVRNPSPTPTDDWRPLLLTGAEAQGLRALAAELADFLKTLSRRDFERAIYQQNFRREALGFGVAFWFRNRDDLGLQLRQFADGGEVPVVVRRPDWRDARAAVRGVVLIYSGNGCQWPGMGRALLSHPVARAVVEEIDTTFAPLAGYRLVDELLREDSPDLYDSTARAQPALFALQVAQTQLAVSFGAEPLAVVGHSVGEVAAAWACGALTLAEAARVIYYRSIAQERTRGLGQMTAVAVSPEVLPDLLRAEGLDSELHLAAINSPRGVTVVGGAQALDRLERVLKTQGIACKRLGLDYPFHGPAMDSLRDELRNHLASLQPRAERIPFVSTVTGKSLPGTSLDGEYWWHNVREPVRFAEAAERSLEQSPYFLELGGHPVLRGYMREIFEHRQCEGHIVGALRRGQGDAVAALRQAVGELWAAGLDKDLQRYYPQELPPLDLPPYPWQRQRFWQEPTAESLRLLQRDPVHELLGHALAQHPHTWEQVLDLATQPWLRDHRVGDSVLLPGAAFLEIVLAAGHEIFPESEGLCVENFEILAPLVLEEEHSRILRTHWAEGLLHLRSRAQMGDGWVEHVRAEIRPLGHQRPQAWPSLTGGVDVVDAQTHYVRTAQLDLHYGPAFRTVRAGSRLGDRLDGALERPMGQAAGPFYLDPRMLDGAFQLFVDLLADDTQREALPYVPVRIDRVDWWGSAEPLSSARLHLLRRSPHSVLADLQMVNTSGLLCVRCVGLRLQQARLAVEHGRPLPRYFVSHLERVRAPDAPSALDASALHEALEHFWRSDALLSRWREEFLPLLQSYLEMGDDPNRTRLWRTLLEDYPEHLAWTLAVGRGASKACGLEVEAAGSVFLEDWQARDLQLWAPRIAAFLAQTLTQQLSEGFAFDDLAVAEFCDGAWTLLPPLGAGHPRLSLWGLLSEALEDEASWPRALLGEIPQGFPKLDLLWVQLASEPSDPGGFLNRIAPLLRPGALLLCLGVEAGRLAKWSGMGIAPSAMDALGELAQTRAWTVHSLGEGLGPRIMILQAPAAERGQTQDDRRRILYLGRGQGALLSALQRHSRVLVAESGDLFDTSDVPSAEIWIHAPVLECRTGSWTAHLATQTMRLRDIARVCRKQIGGSRLDLLLPGALRPRGRPEDLAAAALAAFARSLINEWSDLSLRILDLDLEQPAAVEAALADLLDPEPSRRELAWDDAGRCWIPRTTVYGYSEPVQGDGARLITTQSGQLKYLAWEACPTDAQLPSESVEVEVEAAGLNFRDVMYALGLLGDEALEAGFAGPGLGLEFAGTIRRVGAKVTDFRPGDRVLGFGPHSLASRVVTPTFAVAPLPDGLDMVAAAGLPVAFFTAWYALKTLGRLQAGERVLVHGGTGAVGMAAIQIAELLGAEIWATAGSPAKRDLLRLLGVDHVHDSRTLDFADAILAETSGEGVDVVLNSLAGLAMDQSLRLLRPFGRFLELGKRDFYGNTRLGLRPMRQNLQYFGIDADQLLAQCPERAREIFSECLAHFHRGELRPLPATRFPSFAVQDAFRFMQRSRQLGKIVIDTRGPHLLQRSPLRPASQPLRLDPEAIYLVTGGNRGLGWHSARRLIERGARKLALLSRSGVLSPEAGEFLATNAPEDLEYRSLAVDVTDASDLENCLQDLEASGRIGGIVHAAAVIEDQLAEDLDAETLRRVLAPKVEGAWVLHRWSLQREPDFFVLLSSISNLLGNIGQGAYLAANGFLEALAALRRSQGLPATVLQLGPVSDAGFLTQNNETLSLLERRLGGSAIRAEQALDALELAIHRDIPVLALADVRWNGLRAALPYVDSARFVALDTDIGGHQGHSDTDLDWRARLHGMAADAAQQELAQWIAEEVAQILRLHAADLDQRKKLSELGFDSLMGMELALALEERLGMRIPSFILSEAPTIHSLASRLWHSLQEQHPADVEGQAKEALAQTHGALEEYRRTAAQVR</sequence>
<dbReference type="InterPro" id="IPR014030">
    <property type="entry name" value="Ketoacyl_synth_N"/>
</dbReference>
<dbReference type="GO" id="GO:0031177">
    <property type="term" value="F:phosphopantetheine binding"/>
    <property type="evidence" value="ECO:0007669"/>
    <property type="project" value="InterPro"/>
</dbReference>
<dbReference type="Gene3D" id="1.10.1200.10">
    <property type="entry name" value="ACP-like"/>
    <property type="match status" value="1"/>
</dbReference>
<evidence type="ECO:0000256" key="2">
    <source>
        <dbReference type="ARBA" id="ARBA00022553"/>
    </source>
</evidence>
<organism evidence="11 12">
    <name type="scientific">Acidithiobacillus caldus</name>
    <dbReference type="NCBI Taxonomy" id="33059"/>
    <lineage>
        <taxon>Bacteria</taxon>
        <taxon>Pseudomonadati</taxon>
        <taxon>Pseudomonadota</taxon>
        <taxon>Acidithiobacillia</taxon>
        <taxon>Acidithiobacillales</taxon>
        <taxon>Acidithiobacillaceae</taxon>
        <taxon>Acidithiobacillus</taxon>
    </lineage>
</organism>
<keyword evidence="6" id="KW-0012">Acyltransferase</keyword>
<dbReference type="InterPro" id="IPR036736">
    <property type="entry name" value="ACP-like_sf"/>
</dbReference>
<dbReference type="InterPro" id="IPR013149">
    <property type="entry name" value="ADH-like_C"/>
</dbReference>
<dbReference type="Pfam" id="PF14765">
    <property type="entry name" value="PS-DH"/>
    <property type="match status" value="1"/>
</dbReference>
<name>A0A1E7YMT9_9PROT</name>
<evidence type="ECO:0000256" key="6">
    <source>
        <dbReference type="ARBA" id="ARBA00023315"/>
    </source>
</evidence>
<dbReference type="CDD" id="cd05195">
    <property type="entry name" value="enoyl_red"/>
    <property type="match status" value="1"/>
</dbReference>
<feature type="domain" description="Carrier" evidence="8">
    <location>
        <begin position="2268"/>
        <end position="2345"/>
    </location>
</feature>
<dbReference type="CDD" id="cd00833">
    <property type="entry name" value="PKS"/>
    <property type="match status" value="1"/>
</dbReference>
<evidence type="ECO:0000256" key="3">
    <source>
        <dbReference type="ARBA" id="ARBA00022679"/>
    </source>
</evidence>
<dbReference type="PROSITE" id="PS52004">
    <property type="entry name" value="KS3_2"/>
    <property type="match status" value="1"/>
</dbReference>
<dbReference type="SUPFAM" id="SSF51735">
    <property type="entry name" value="NAD(P)-binding Rossmann-fold domains"/>
    <property type="match status" value="3"/>
</dbReference>
<evidence type="ECO:0000259" key="10">
    <source>
        <dbReference type="PROSITE" id="PS52019"/>
    </source>
</evidence>
<dbReference type="Pfam" id="PF16197">
    <property type="entry name" value="KAsynt_C_assoc"/>
    <property type="match status" value="1"/>
</dbReference>
<dbReference type="Pfam" id="PF02801">
    <property type="entry name" value="Ketoacyl-synt_C"/>
    <property type="match status" value="1"/>
</dbReference>
<dbReference type="GO" id="GO:0016491">
    <property type="term" value="F:oxidoreductase activity"/>
    <property type="evidence" value="ECO:0007669"/>
    <property type="project" value="InterPro"/>
</dbReference>
<dbReference type="InterPro" id="IPR050091">
    <property type="entry name" value="PKS_NRPS_Biosynth_Enz"/>
</dbReference>
<feature type="domain" description="Ketosynthase family 3 (KS3)" evidence="9">
    <location>
        <begin position="4"/>
        <end position="424"/>
    </location>
</feature>
<dbReference type="SUPFAM" id="SSF55048">
    <property type="entry name" value="Probable ACP-binding domain of malonyl-CoA ACP transacylase"/>
    <property type="match status" value="1"/>
</dbReference>
<dbReference type="Gene3D" id="3.30.70.3290">
    <property type="match status" value="1"/>
</dbReference>
<dbReference type="Gene3D" id="3.40.50.720">
    <property type="entry name" value="NAD(P)-binding Rossmann-like Domain"/>
    <property type="match status" value="3"/>
</dbReference>
<dbReference type="InterPro" id="IPR001227">
    <property type="entry name" value="Ac_transferase_dom_sf"/>
</dbReference>
<dbReference type="Pfam" id="PF00109">
    <property type="entry name" value="ketoacyl-synt"/>
    <property type="match status" value="1"/>
</dbReference>
<accession>A0A1E7YMT9</accession>
<dbReference type="RefSeq" id="WP_070114184.1">
    <property type="nucleotide sequence ID" value="NZ_LZYE01000197.1"/>
</dbReference>
<dbReference type="FunFam" id="3.40.50.720:FF:000209">
    <property type="entry name" value="Polyketide synthase Pks12"/>
    <property type="match status" value="1"/>
</dbReference>
<dbReference type="InterPro" id="IPR011032">
    <property type="entry name" value="GroES-like_sf"/>
</dbReference>
<dbReference type="InterPro" id="IPR016035">
    <property type="entry name" value="Acyl_Trfase/lysoPLipase"/>
</dbReference>
<protein>
    <submittedName>
        <fullName evidence="11">Uncharacterized protein</fullName>
    </submittedName>
</protein>
<dbReference type="InterPro" id="IPR020806">
    <property type="entry name" value="PKS_PP-bd"/>
</dbReference>
<feature type="domain" description="PKS/mFAS DH" evidence="10">
    <location>
        <begin position="902"/>
        <end position="1173"/>
    </location>
</feature>
<dbReference type="InterPro" id="IPR042104">
    <property type="entry name" value="PKS_dehydratase_sf"/>
</dbReference>
<dbReference type="SMART" id="SM00823">
    <property type="entry name" value="PKS_PP"/>
    <property type="match status" value="1"/>
</dbReference>
<feature type="active site" description="Proton donor; for dehydratase activity" evidence="7">
    <location>
        <position position="1089"/>
    </location>
</feature>
<dbReference type="PROSITE" id="PS00606">
    <property type="entry name" value="KS3_1"/>
    <property type="match status" value="1"/>
</dbReference>
<keyword evidence="5" id="KW-0511">Multifunctional enzyme</keyword>
<dbReference type="SUPFAM" id="SSF52151">
    <property type="entry name" value="FabD/lysophospholipase-like"/>
    <property type="match status" value="1"/>
</dbReference>